<sequence>MGREPVTLCVARHSPPASSLGWIRRATHQADGDSGGPVFAPDWNQPNPGSRVIAKGIVSGVNRRWLIFQDFCPAIADFGVLLSRIDPPSSFSTSADHERFRFRPGGGR</sequence>
<dbReference type="Proteomes" id="UP000606172">
    <property type="component" value="Unassembled WGS sequence"/>
</dbReference>
<dbReference type="AlphaFoldDB" id="A0A919RQ75"/>
<reference evidence="2" key="1">
    <citation type="submission" date="2021-01" db="EMBL/GenBank/DDBJ databases">
        <title>Whole genome shotgun sequence of Sinosporangium siamense NBRC 109515.</title>
        <authorList>
            <person name="Komaki H."/>
            <person name="Tamura T."/>
        </authorList>
    </citation>
    <scope>NUCLEOTIDE SEQUENCE</scope>
    <source>
        <strain evidence="2">NBRC 109515</strain>
    </source>
</reference>
<keyword evidence="3" id="KW-1185">Reference proteome</keyword>
<comment type="caution">
    <text evidence="2">The sequence shown here is derived from an EMBL/GenBank/DDBJ whole genome shotgun (WGS) entry which is preliminary data.</text>
</comment>
<proteinExistence type="predicted"/>
<dbReference type="RefSeq" id="WP_204031221.1">
    <property type="nucleotide sequence ID" value="NZ_BOOW01000042.1"/>
</dbReference>
<protein>
    <submittedName>
        <fullName evidence="2">Uncharacterized protein</fullName>
    </submittedName>
</protein>
<dbReference type="EMBL" id="BOOW01000042">
    <property type="protein sequence ID" value="GII96204.1"/>
    <property type="molecule type" value="Genomic_DNA"/>
</dbReference>
<accession>A0A919RQ75</accession>
<evidence type="ECO:0000313" key="2">
    <source>
        <dbReference type="EMBL" id="GII96204.1"/>
    </source>
</evidence>
<name>A0A919RQ75_9ACTN</name>
<evidence type="ECO:0000256" key="1">
    <source>
        <dbReference type="SAM" id="MobiDB-lite"/>
    </source>
</evidence>
<feature type="region of interest" description="Disordered" evidence="1">
    <location>
        <begin position="88"/>
        <end position="108"/>
    </location>
</feature>
<evidence type="ECO:0000313" key="3">
    <source>
        <dbReference type="Proteomes" id="UP000606172"/>
    </source>
</evidence>
<gene>
    <name evidence="2" type="ORF">Ssi02_64350</name>
</gene>
<organism evidence="2 3">
    <name type="scientific">Sinosporangium siamense</name>
    <dbReference type="NCBI Taxonomy" id="1367973"/>
    <lineage>
        <taxon>Bacteria</taxon>
        <taxon>Bacillati</taxon>
        <taxon>Actinomycetota</taxon>
        <taxon>Actinomycetes</taxon>
        <taxon>Streptosporangiales</taxon>
        <taxon>Streptosporangiaceae</taxon>
        <taxon>Sinosporangium</taxon>
    </lineage>
</organism>